<proteinExistence type="predicted"/>
<feature type="region of interest" description="Disordered" evidence="2">
    <location>
        <begin position="1"/>
        <end position="21"/>
    </location>
</feature>
<dbReference type="EMBL" id="PDUG01000002">
    <property type="protein sequence ID" value="PIC48333.1"/>
    <property type="molecule type" value="Genomic_DNA"/>
</dbReference>
<dbReference type="AlphaFoldDB" id="A0A2G5V965"/>
<dbReference type="Proteomes" id="UP000230233">
    <property type="component" value="Chromosome II"/>
</dbReference>
<keyword evidence="1" id="KW-0175">Coiled coil</keyword>
<sequence>MSDYDEESDEQLQNPAEDTMKCVELNPSNDVNRSKKSRLEKLIVKLKEDIEAKNSTLKELLSEKKDLQSNPDRSIRSCDAFEERTIQMSGIGSSRRKSTPQRIPPKEDEADTFPHPNTNHEEFSFSPIDVAVTTFLPAFLEGLFSSERQESVPTPELETELQSEDEKEKYKRQNSNLAALVEDYGKIVLKLQNENNELKAENARLQEQAKLLEETRKRLRAGIPGFERMTTNEIISHNIVTPTHEQLTGFEDLGVEHFIKSLEISSEEKKQEFRDYIMRVLQKGYDRANVELMMEQILDKIDNQERQQNERNRNEAKENVEE</sequence>
<feature type="compositionally biased region" description="Acidic residues" evidence="2">
    <location>
        <begin position="1"/>
        <end position="10"/>
    </location>
</feature>
<feature type="region of interest" description="Disordered" evidence="2">
    <location>
        <begin position="86"/>
        <end position="121"/>
    </location>
</feature>
<accession>A0A2G5V965</accession>
<reference evidence="4" key="1">
    <citation type="submission" date="2017-10" db="EMBL/GenBank/DDBJ databases">
        <title>Rapid genome shrinkage in a self-fertile nematode reveals novel sperm competition proteins.</title>
        <authorList>
            <person name="Yin D."/>
            <person name="Schwarz E.M."/>
            <person name="Thomas C.G."/>
            <person name="Felde R.L."/>
            <person name="Korf I.F."/>
            <person name="Cutter A.D."/>
            <person name="Schartner C.M."/>
            <person name="Ralston E.J."/>
            <person name="Meyer B.J."/>
            <person name="Haag E.S."/>
        </authorList>
    </citation>
    <scope>NUCLEOTIDE SEQUENCE [LARGE SCALE GENOMIC DNA]</scope>
    <source>
        <strain evidence="4">JU1422</strain>
    </source>
</reference>
<evidence type="ECO:0000256" key="2">
    <source>
        <dbReference type="SAM" id="MobiDB-lite"/>
    </source>
</evidence>
<evidence type="ECO:0000313" key="4">
    <source>
        <dbReference type="Proteomes" id="UP000230233"/>
    </source>
</evidence>
<protein>
    <submittedName>
        <fullName evidence="3">Uncharacterized protein</fullName>
    </submittedName>
</protein>
<evidence type="ECO:0000313" key="3">
    <source>
        <dbReference type="EMBL" id="PIC48333.1"/>
    </source>
</evidence>
<feature type="region of interest" description="Disordered" evidence="2">
    <location>
        <begin position="303"/>
        <end position="322"/>
    </location>
</feature>
<name>A0A2G5V965_9PELO</name>
<evidence type="ECO:0000256" key="1">
    <source>
        <dbReference type="SAM" id="Coils"/>
    </source>
</evidence>
<gene>
    <name evidence="3" type="primary">Cnig_chr_II.g7345</name>
    <name evidence="3" type="ORF">B9Z55_007345</name>
</gene>
<organism evidence="3 4">
    <name type="scientific">Caenorhabditis nigoni</name>
    <dbReference type="NCBI Taxonomy" id="1611254"/>
    <lineage>
        <taxon>Eukaryota</taxon>
        <taxon>Metazoa</taxon>
        <taxon>Ecdysozoa</taxon>
        <taxon>Nematoda</taxon>
        <taxon>Chromadorea</taxon>
        <taxon>Rhabditida</taxon>
        <taxon>Rhabditina</taxon>
        <taxon>Rhabditomorpha</taxon>
        <taxon>Rhabditoidea</taxon>
        <taxon>Rhabditidae</taxon>
        <taxon>Peloderinae</taxon>
        <taxon>Caenorhabditis</taxon>
    </lineage>
</organism>
<feature type="region of interest" description="Disordered" evidence="2">
    <location>
        <begin position="147"/>
        <end position="170"/>
    </location>
</feature>
<feature type="coiled-coil region" evidence="1">
    <location>
        <begin position="36"/>
        <end position="70"/>
    </location>
</feature>
<keyword evidence="4" id="KW-1185">Reference proteome</keyword>
<comment type="caution">
    <text evidence="3">The sequence shown here is derived from an EMBL/GenBank/DDBJ whole genome shotgun (WGS) entry which is preliminary data.</text>
</comment>